<dbReference type="Pfam" id="PF14365">
    <property type="entry name" value="Neprosin_AP"/>
    <property type="match status" value="1"/>
</dbReference>
<evidence type="ECO:0000259" key="2">
    <source>
        <dbReference type="PROSITE" id="PS52045"/>
    </source>
</evidence>
<keyword evidence="4" id="KW-1185">Reference proteome</keyword>
<evidence type="ECO:0000256" key="1">
    <source>
        <dbReference type="SAM" id="MobiDB-lite"/>
    </source>
</evidence>
<evidence type="ECO:0000313" key="4">
    <source>
        <dbReference type="Proteomes" id="UP000836841"/>
    </source>
</evidence>
<reference evidence="3 4" key="1">
    <citation type="submission" date="2022-03" db="EMBL/GenBank/DDBJ databases">
        <authorList>
            <person name="Nunn A."/>
            <person name="Chopra R."/>
            <person name="Nunn A."/>
            <person name="Contreras Garrido A."/>
        </authorList>
    </citation>
    <scope>NUCLEOTIDE SEQUENCE [LARGE SCALE GENOMIC DNA]</scope>
</reference>
<gene>
    <name evidence="3" type="ORF">TAV2_LOCUS6687</name>
</gene>
<feature type="compositionally biased region" description="Polar residues" evidence="1">
    <location>
        <begin position="35"/>
        <end position="55"/>
    </location>
</feature>
<dbReference type="AlphaFoldDB" id="A0AAU9RV25"/>
<dbReference type="InterPro" id="IPR004314">
    <property type="entry name" value="Neprosin"/>
</dbReference>
<dbReference type="InterPro" id="IPR025521">
    <property type="entry name" value="Neprosin_propep"/>
</dbReference>
<feature type="region of interest" description="Disordered" evidence="1">
    <location>
        <begin position="35"/>
        <end position="69"/>
    </location>
</feature>
<dbReference type="Gene3D" id="3.90.1320.10">
    <property type="entry name" value="Outer-capsid protein sigma 3, large lobe"/>
    <property type="match status" value="1"/>
</dbReference>
<dbReference type="InterPro" id="IPR053168">
    <property type="entry name" value="Glutamic_endopeptidase"/>
</dbReference>
<dbReference type="PROSITE" id="PS52045">
    <property type="entry name" value="NEPROSIN_PEP_CD"/>
    <property type="match status" value="1"/>
</dbReference>
<dbReference type="PANTHER" id="PTHR31589:SF110">
    <property type="entry name" value="PROTEIN, PUTATIVE (DUF239)-RELATED"/>
    <property type="match status" value="1"/>
</dbReference>
<feature type="compositionally biased region" description="Low complexity" evidence="1">
    <location>
        <begin position="56"/>
        <end position="68"/>
    </location>
</feature>
<proteinExistence type="predicted"/>
<name>A0AAU9RV25_THLAR</name>
<dbReference type="Proteomes" id="UP000836841">
    <property type="component" value="Chromosome 2"/>
</dbReference>
<dbReference type="Pfam" id="PF03080">
    <property type="entry name" value="Neprosin"/>
    <property type="match status" value="1"/>
</dbReference>
<organism evidence="3 4">
    <name type="scientific">Thlaspi arvense</name>
    <name type="common">Field penny-cress</name>
    <dbReference type="NCBI Taxonomy" id="13288"/>
    <lineage>
        <taxon>Eukaryota</taxon>
        <taxon>Viridiplantae</taxon>
        <taxon>Streptophyta</taxon>
        <taxon>Embryophyta</taxon>
        <taxon>Tracheophyta</taxon>
        <taxon>Spermatophyta</taxon>
        <taxon>Magnoliopsida</taxon>
        <taxon>eudicotyledons</taxon>
        <taxon>Gunneridae</taxon>
        <taxon>Pentapetalae</taxon>
        <taxon>rosids</taxon>
        <taxon>malvids</taxon>
        <taxon>Brassicales</taxon>
        <taxon>Brassicaceae</taxon>
        <taxon>Thlaspideae</taxon>
        <taxon>Thlaspi</taxon>
    </lineage>
</organism>
<feature type="domain" description="Neprosin PEP catalytic" evidence="2">
    <location>
        <begin position="140"/>
        <end position="242"/>
    </location>
</feature>
<protein>
    <recommendedName>
        <fullName evidence="2">Neprosin PEP catalytic domain-containing protein</fullName>
    </recommendedName>
</protein>
<accession>A0AAU9RV25</accession>
<evidence type="ECO:0000313" key="3">
    <source>
        <dbReference type="EMBL" id="CAH2048238.1"/>
    </source>
</evidence>
<sequence length="242" mass="27251">MKKMVAMMHVNDERPEEKIIRTVANCPAYGGQNFQVNGFSSPQNLPDADSASTPKLGSLDDPGPSPDGDVIECVDRRSQPAFSHPLLKYHKLQETPTEFPGMTKNEDEVIWHRNGTKCPTGTVPIRKVTQINGTSSEAANRFTKEHEYAIGYMKSIPSKIYGTKAKMSVWHPKIQNDSGEFSLGQVWLAYGSYTAGDLNSIEAGWQVYPHIYLDNQPRLFIFWTRDAYRIVRCYNLDCPGFV</sequence>
<dbReference type="EMBL" id="OU466858">
    <property type="protein sequence ID" value="CAH2048238.1"/>
    <property type="molecule type" value="Genomic_DNA"/>
</dbReference>
<dbReference type="PANTHER" id="PTHR31589">
    <property type="entry name" value="PROTEIN, PUTATIVE (DUF239)-RELATED-RELATED"/>
    <property type="match status" value="1"/>
</dbReference>